<evidence type="ECO:0000256" key="5">
    <source>
        <dbReference type="RuleBase" id="RU362121"/>
    </source>
</evidence>
<dbReference type="OrthoDB" id="260519at2759"/>
<dbReference type="AlphaFoldDB" id="A0A9P1BWT2"/>
<evidence type="ECO:0000313" key="7">
    <source>
        <dbReference type="EMBL" id="CAI3980911.1"/>
    </source>
</evidence>
<keyword evidence="3 5" id="KW-0408">Iron</keyword>
<dbReference type="InterPro" id="IPR036400">
    <property type="entry name" value="Cyt_B5-like_heme/steroid_sf"/>
</dbReference>
<evidence type="ECO:0000313" key="9">
    <source>
        <dbReference type="Proteomes" id="UP001152797"/>
    </source>
</evidence>
<dbReference type="InterPro" id="IPR050668">
    <property type="entry name" value="Cytochrome_b5"/>
</dbReference>
<reference evidence="8 9" key="2">
    <citation type="submission" date="2024-05" db="EMBL/GenBank/DDBJ databases">
        <authorList>
            <person name="Chen Y."/>
            <person name="Shah S."/>
            <person name="Dougan E. K."/>
            <person name="Thang M."/>
            <person name="Chan C."/>
        </authorList>
    </citation>
    <scope>NUCLEOTIDE SEQUENCE [LARGE SCALE GENOMIC DNA]</scope>
</reference>
<dbReference type="Pfam" id="PF00173">
    <property type="entry name" value="Cyt-b5"/>
    <property type="match status" value="1"/>
</dbReference>
<dbReference type="GO" id="GO:0016020">
    <property type="term" value="C:membrane"/>
    <property type="evidence" value="ECO:0007669"/>
    <property type="project" value="TreeGrafter"/>
</dbReference>
<organism evidence="7">
    <name type="scientific">Cladocopium goreaui</name>
    <dbReference type="NCBI Taxonomy" id="2562237"/>
    <lineage>
        <taxon>Eukaryota</taxon>
        <taxon>Sar</taxon>
        <taxon>Alveolata</taxon>
        <taxon>Dinophyceae</taxon>
        <taxon>Suessiales</taxon>
        <taxon>Symbiodiniaceae</taxon>
        <taxon>Cladocopium</taxon>
    </lineage>
</organism>
<dbReference type="InterPro" id="IPR001199">
    <property type="entry name" value="Cyt_B5-like_heme/steroid-bd"/>
</dbReference>
<dbReference type="EMBL" id="CAMXCT020000596">
    <property type="protein sequence ID" value="CAL1134286.1"/>
    <property type="molecule type" value="Genomic_DNA"/>
</dbReference>
<dbReference type="PROSITE" id="PS00191">
    <property type="entry name" value="CYTOCHROME_B5_1"/>
    <property type="match status" value="1"/>
</dbReference>
<keyword evidence="2 5" id="KW-0479">Metal-binding</keyword>
<proteinExistence type="inferred from homology"/>
<keyword evidence="9" id="KW-1185">Reference proteome</keyword>
<comment type="caution">
    <text evidence="7">The sequence shown here is derived from an EMBL/GenBank/DDBJ whole genome shotgun (WGS) entry which is preliminary data.</text>
</comment>
<reference evidence="7" key="1">
    <citation type="submission" date="2022-10" db="EMBL/GenBank/DDBJ databases">
        <authorList>
            <person name="Chen Y."/>
            <person name="Dougan E. K."/>
            <person name="Chan C."/>
            <person name="Rhodes N."/>
            <person name="Thang M."/>
        </authorList>
    </citation>
    <scope>NUCLEOTIDE SEQUENCE</scope>
</reference>
<dbReference type="InterPro" id="IPR018506">
    <property type="entry name" value="Cyt_B5_heme-BS"/>
</dbReference>
<dbReference type="PANTHER" id="PTHR19359:SF14">
    <property type="entry name" value="CYTOCHROME B5 A"/>
    <property type="match status" value="1"/>
</dbReference>
<dbReference type="SUPFAM" id="SSF55856">
    <property type="entry name" value="Cytochrome b5-like heme/steroid binding domain"/>
    <property type="match status" value="1"/>
</dbReference>
<dbReference type="Proteomes" id="UP001152797">
    <property type="component" value="Unassembled WGS sequence"/>
</dbReference>
<evidence type="ECO:0000256" key="2">
    <source>
        <dbReference type="ARBA" id="ARBA00022723"/>
    </source>
</evidence>
<dbReference type="PANTHER" id="PTHR19359">
    <property type="entry name" value="CYTOCHROME B5"/>
    <property type="match status" value="1"/>
</dbReference>
<feature type="domain" description="Cytochrome b5 heme-binding" evidence="6">
    <location>
        <begin position="249"/>
        <end position="327"/>
    </location>
</feature>
<gene>
    <name evidence="7" type="ORF">C1SCF055_LOCUS8759</name>
</gene>
<keyword evidence="1 5" id="KW-0349">Heme</keyword>
<comment type="similarity">
    <text evidence="4 5">Belongs to the cytochrome b5 family.</text>
</comment>
<protein>
    <submittedName>
        <fullName evidence="8">Cytochrome b5 heme-binding domain-containing protein</fullName>
    </submittedName>
</protein>
<evidence type="ECO:0000256" key="3">
    <source>
        <dbReference type="ARBA" id="ARBA00023004"/>
    </source>
</evidence>
<evidence type="ECO:0000259" key="6">
    <source>
        <dbReference type="PROSITE" id="PS50255"/>
    </source>
</evidence>
<dbReference type="EMBL" id="CAMXCT010000596">
    <property type="protein sequence ID" value="CAI3980911.1"/>
    <property type="molecule type" value="Genomic_DNA"/>
</dbReference>
<accession>A0A9P1BWT2</accession>
<dbReference type="PRINTS" id="PR00363">
    <property type="entry name" value="CYTOCHROMEB5"/>
</dbReference>
<dbReference type="PROSITE" id="PS50255">
    <property type="entry name" value="CYTOCHROME_B5_2"/>
    <property type="match status" value="1"/>
</dbReference>
<evidence type="ECO:0000256" key="1">
    <source>
        <dbReference type="ARBA" id="ARBA00022617"/>
    </source>
</evidence>
<evidence type="ECO:0000256" key="4">
    <source>
        <dbReference type="ARBA" id="ARBA00038168"/>
    </source>
</evidence>
<dbReference type="GO" id="GO:0046872">
    <property type="term" value="F:metal ion binding"/>
    <property type="evidence" value="ECO:0007669"/>
    <property type="project" value="UniProtKB-UniRule"/>
</dbReference>
<evidence type="ECO:0000313" key="8">
    <source>
        <dbReference type="EMBL" id="CAL4768223.1"/>
    </source>
</evidence>
<name>A0A9P1BWT2_9DINO</name>
<dbReference type="Gene3D" id="3.10.120.10">
    <property type="entry name" value="Cytochrome b5-like heme/steroid binding domain"/>
    <property type="match status" value="1"/>
</dbReference>
<dbReference type="GO" id="GO:0020037">
    <property type="term" value="F:heme binding"/>
    <property type="evidence" value="ECO:0007669"/>
    <property type="project" value="UniProtKB-UniRule"/>
</dbReference>
<dbReference type="SMART" id="SM01117">
    <property type="entry name" value="Cyt-b5"/>
    <property type="match status" value="1"/>
</dbReference>
<dbReference type="EMBL" id="CAMXCT030000596">
    <property type="protein sequence ID" value="CAL4768223.1"/>
    <property type="molecule type" value="Genomic_DNA"/>
</dbReference>
<sequence>MSAIPMMWRRRLRRLGKLALAAAAAGLSVLAYQKFQERWRRKQLEEHLERWTSRGPAKEPVVECQVPVEHGASGEDLEYDVVEVPVGLAFECERLRHQLREKFLCDDLKLVEELSSYFAKKGGEEDEEEEALLQLPWIDLAALAQLTYWYDRRPRGDEEVELPKEERPRDAKYGRWTKKISREKVIYSSVGLKSRVRTRGHLGAKVFRRPAGVDVTRLSTLQRAASLCGHDPLLELVETTMESLRPRNVARIPWSEVEKHSSKDDLWLLIDGKVYDVTSFLSLHPGGGQLVVDAAAQDSTSLFERTHGEGLRYSLRLLNQFFIGVCENPGEAKPAEEEQPTPEFLSTLRSITGALHTFDEAKATGEAQGILRLCSLLTKVGRNKSRANPPLERQWREVNK</sequence>